<organism evidence="1 2">
    <name type="scientific">Callosobruchus maculatus</name>
    <name type="common">Southern cowpea weevil</name>
    <name type="synonym">Pulse bruchid</name>
    <dbReference type="NCBI Taxonomy" id="64391"/>
    <lineage>
        <taxon>Eukaryota</taxon>
        <taxon>Metazoa</taxon>
        <taxon>Ecdysozoa</taxon>
        <taxon>Arthropoda</taxon>
        <taxon>Hexapoda</taxon>
        <taxon>Insecta</taxon>
        <taxon>Pterygota</taxon>
        <taxon>Neoptera</taxon>
        <taxon>Endopterygota</taxon>
        <taxon>Coleoptera</taxon>
        <taxon>Polyphaga</taxon>
        <taxon>Cucujiformia</taxon>
        <taxon>Chrysomeloidea</taxon>
        <taxon>Chrysomelidae</taxon>
        <taxon>Bruchinae</taxon>
        <taxon>Bruchini</taxon>
        <taxon>Callosobruchus</taxon>
    </lineage>
</organism>
<evidence type="ECO:0000313" key="1">
    <source>
        <dbReference type="EMBL" id="VEN50337.1"/>
    </source>
</evidence>
<gene>
    <name evidence="1" type="ORF">CALMAC_LOCUS11139</name>
</gene>
<protein>
    <submittedName>
        <fullName evidence="1">Uncharacterized protein</fullName>
    </submittedName>
</protein>
<keyword evidence="2" id="KW-1185">Reference proteome</keyword>
<dbReference type="AlphaFoldDB" id="A0A653CST8"/>
<reference evidence="1 2" key="1">
    <citation type="submission" date="2019-01" db="EMBL/GenBank/DDBJ databases">
        <authorList>
            <person name="Sayadi A."/>
        </authorList>
    </citation>
    <scope>NUCLEOTIDE SEQUENCE [LARGE SCALE GENOMIC DNA]</scope>
</reference>
<name>A0A653CST8_CALMS</name>
<sequence>MVHLTSGRLSVCMFRSTCQLRLFRRPEKNHIYICSSIRPI</sequence>
<dbReference type="EMBL" id="CAACVG010008563">
    <property type="protein sequence ID" value="VEN50337.1"/>
    <property type="molecule type" value="Genomic_DNA"/>
</dbReference>
<dbReference type="Proteomes" id="UP000410492">
    <property type="component" value="Unassembled WGS sequence"/>
</dbReference>
<accession>A0A653CST8</accession>
<proteinExistence type="predicted"/>
<evidence type="ECO:0000313" key="2">
    <source>
        <dbReference type="Proteomes" id="UP000410492"/>
    </source>
</evidence>